<dbReference type="Proteomes" id="UP000824078">
    <property type="component" value="Unassembled WGS sequence"/>
</dbReference>
<evidence type="ECO:0000259" key="2">
    <source>
        <dbReference type="SMART" id="SM00062"/>
    </source>
</evidence>
<accession>A0A9D1HZ18</accession>
<dbReference type="Gene3D" id="3.40.190.10">
    <property type="entry name" value="Periplasmic binding protein-like II"/>
    <property type="match status" value="2"/>
</dbReference>
<dbReference type="PROSITE" id="PS51318">
    <property type="entry name" value="TAT"/>
    <property type="match status" value="1"/>
</dbReference>
<keyword evidence="1" id="KW-0732">Signal</keyword>
<comment type="caution">
    <text evidence="3">The sequence shown here is derived from an EMBL/GenBank/DDBJ whole genome shotgun (WGS) entry which is preliminary data.</text>
</comment>
<dbReference type="SUPFAM" id="SSF53850">
    <property type="entry name" value="Periplasmic binding protein-like II"/>
    <property type="match status" value="1"/>
</dbReference>
<dbReference type="PANTHER" id="PTHR35936:SF17">
    <property type="entry name" value="ARGININE-BINDING EXTRACELLULAR PROTEIN ARTP"/>
    <property type="match status" value="1"/>
</dbReference>
<evidence type="ECO:0000256" key="1">
    <source>
        <dbReference type="ARBA" id="ARBA00022729"/>
    </source>
</evidence>
<dbReference type="PANTHER" id="PTHR35936">
    <property type="entry name" value="MEMBRANE-BOUND LYTIC MUREIN TRANSGLYCOSYLASE F"/>
    <property type="match status" value="1"/>
</dbReference>
<evidence type="ECO:0000313" key="3">
    <source>
        <dbReference type="EMBL" id="HIU23880.1"/>
    </source>
</evidence>
<dbReference type="CDD" id="cd13627">
    <property type="entry name" value="PBP2_AA_binding_like_2"/>
    <property type="match status" value="1"/>
</dbReference>
<reference evidence="3" key="1">
    <citation type="submission" date="2020-10" db="EMBL/GenBank/DDBJ databases">
        <authorList>
            <person name="Gilroy R."/>
        </authorList>
    </citation>
    <scope>NUCLEOTIDE SEQUENCE</scope>
    <source>
        <strain evidence="3">ChiHjej12B11-29160</strain>
    </source>
</reference>
<dbReference type="Pfam" id="PF00497">
    <property type="entry name" value="SBP_bac_3"/>
    <property type="match status" value="1"/>
</dbReference>
<dbReference type="SMART" id="SM00062">
    <property type="entry name" value="PBPb"/>
    <property type="match status" value="1"/>
</dbReference>
<feature type="domain" description="Solute-binding protein family 3/N-terminal" evidence="2">
    <location>
        <begin position="77"/>
        <end position="311"/>
    </location>
</feature>
<dbReference type="InterPro" id="IPR019546">
    <property type="entry name" value="TAT_signal_bac_arc"/>
</dbReference>
<dbReference type="NCBIfam" id="TIGR01409">
    <property type="entry name" value="TAT_signal_seq"/>
    <property type="match status" value="1"/>
</dbReference>
<reference evidence="3" key="2">
    <citation type="journal article" date="2021" name="PeerJ">
        <title>Extensive microbial diversity within the chicken gut microbiome revealed by metagenomics and culture.</title>
        <authorList>
            <person name="Gilroy R."/>
            <person name="Ravi A."/>
            <person name="Getino M."/>
            <person name="Pursley I."/>
            <person name="Horton D.L."/>
            <person name="Alikhan N.F."/>
            <person name="Baker D."/>
            <person name="Gharbi K."/>
            <person name="Hall N."/>
            <person name="Watson M."/>
            <person name="Adriaenssens E.M."/>
            <person name="Foster-Nyarko E."/>
            <person name="Jarju S."/>
            <person name="Secka A."/>
            <person name="Antonio M."/>
            <person name="Oren A."/>
            <person name="Chaudhuri R.R."/>
            <person name="La Ragione R."/>
            <person name="Hildebrand F."/>
            <person name="Pallen M.J."/>
        </authorList>
    </citation>
    <scope>NUCLEOTIDE SEQUENCE</scope>
    <source>
        <strain evidence="3">ChiHjej12B11-29160</strain>
    </source>
</reference>
<dbReference type="InterPro" id="IPR006311">
    <property type="entry name" value="TAT_signal"/>
</dbReference>
<sequence>MSDINARVRFTSTTPGDLKCKRTFTRRDFLQASGIAALGLGGAVLLSGCGPAAEGTSDGSESAENASGNAMLGDGSVLRVGMEAAYAPYNWQVSEESEYTIPIENVSGAYADGYDVQIAKRIADAFGVEPVAVKLSFDGLVDALVNGQIDIICAGMSTTPERAETIDFSDSYLDDDIVVITKQDSQYASATTLEDLSGASVLGQQATMYDEVIEQIPDVNHMTPAETVPLVVERLESGACDAITFSKMSAPRLLDTYPDFVVLDLTDGFEGSQMPDNAGVAKGQDAALAVVNEAIAAIPDDERQELWTACMERQPE</sequence>
<name>A0A9D1HZ18_9ACTN</name>
<dbReference type="AlphaFoldDB" id="A0A9D1HZ18"/>
<organism evidence="3 4">
    <name type="scientific">Candidatus Coprovicinus avistercoris</name>
    <dbReference type="NCBI Taxonomy" id="2840754"/>
    <lineage>
        <taxon>Bacteria</taxon>
        <taxon>Bacillati</taxon>
        <taxon>Actinomycetota</taxon>
        <taxon>Coriobacteriia</taxon>
        <taxon>Coriobacteriales</taxon>
        <taxon>Coriobacteriaceae</taxon>
        <taxon>Coriobacteriaceae incertae sedis</taxon>
        <taxon>Candidatus Coprovicinus</taxon>
    </lineage>
</organism>
<proteinExistence type="predicted"/>
<dbReference type="EMBL" id="DVMQ01000011">
    <property type="protein sequence ID" value="HIU23880.1"/>
    <property type="molecule type" value="Genomic_DNA"/>
</dbReference>
<dbReference type="InterPro" id="IPR001638">
    <property type="entry name" value="Solute-binding_3/MltF_N"/>
</dbReference>
<gene>
    <name evidence="3" type="ORF">IAD17_03040</name>
</gene>
<protein>
    <submittedName>
        <fullName evidence="3">Transporter substrate-binding domain-containing protein</fullName>
    </submittedName>
</protein>
<evidence type="ECO:0000313" key="4">
    <source>
        <dbReference type="Proteomes" id="UP000824078"/>
    </source>
</evidence>